<dbReference type="Pfam" id="PF00254">
    <property type="entry name" value="FKBP_C"/>
    <property type="match status" value="1"/>
</dbReference>
<proteinExistence type="inferred from homology"/>
<comment type="caution">
    <text evidence="9">The sequence shown here is derived from an EMBL/GenBank/DDBJ whole genome shotgun (WGS) entry which is preliminary data.</text>
</comment>
<dbReference type="PANTHER" id="PTHR43811">
    <property type="entry name" value="FKBP-TYPE PEPTIDYL-PROLYL CIS-TRANS ISOMERASE FKPA"/>
    <property type="match status" value="1"/>
</dbReference>
<protein>
    <recommendedName>
        <fullName evidence="3 6">peptidylprolyl isomerase</fullName>
        <ecNumber evidence="3 6">5.2.1.8</ecNumber>
    </recommendedName>
</protein>
<evidence type="ECO:0000313" key="10">
    <source>
        <dbReference type="Proteomes" id="UP000244962"/>
    </source>
</evidence>
<evidence type="ECO:0000256" key="3">
    <source>
        <dbReference type="ARBA" id="ARBA00013194"/>
    </source>
</evidence>
<comment type="similarity">
    <text evidence="2">Belongs to the FKBP-type PPIase family.</text>
</comment>
<evidence type="ECO:0000259" key="8">
    <source>
        <dbReference type="PROSITE" id="PS50059"/>
    </source>
</evidence>
<dbReference type="SUPFAM" id="SSF54534">
    <property type="entry name" value="FKBP-like"/>
    <property type="match status" value="2"/>
</dbReference>
<dbReference type="PANTHER" id="PTHR43811:SF19">
    <property type="entry name" value="39 KDA FK506-BINDING NUCLEAR PROTEIN"/>
    <property type="match status" value="1"/>
</dbReference>
<name>A0A2U1TEU5_9MICO</name>
<dbReference type="AlphaFoldDB" id="A0A2U1TEU5"/>
<evidence type="ECO:0000256" key="2">
    <source>
        <dbReference type="ARBA" id="ARBA00006577"/>
    </source>
</evidence>
<evidence type="ECO:0000256" key="5">
    <source>
        <dbReference type="ARBA" id="ARBA00023235"/>
    </source>
</evidence>
<dbReference type="PROSITE" id="PS50059">
    <property type="entry name" value="FKBP_PPIASE"/>
    <property type="match status" value="2"/>
</dbReference>
<keyword evidence="4 6" id="KW-0697">Rotamase</keyword>
<dbReference type="InterPro" id="IPR046357">
    <property type="entry name" value="PPIase_dom_sf"/>
</dbReference>
<dbReference type="GO" id="GO:0003755">
    <property type="term" value="F:peptidyl-prolyl cis-trans isomerase activity"/>
    <property type="evidence" value="ECO:0007669"/>
    <property type="project" value="UniProtKB-KW"/>
</dbReference>
<sequence>MRTRLPVFLAAAAASALVLTGCSGGGEAKPDATKASAECHDTKEGSVVTSVDISGDFGVTPTVDFAEPLSVEKTERTVLIKGDGEKTAPSDRVAVELTLYNGTSGATLAQTRYDNLGSQQIVIDDASGILPGIVRAIECVPAGSRVAAVISPDDGFGDVGASDGSVAATDSLLLIADVLSITPEKATGAEQAPVDGMPTVELAKDGQPTVTIPETDPSPELQIANLKLGDGEQVQAGDTVTMQYQGVNWRTGEVFDQSWGTQIASFKTDGLIPGFTAGLVGQSVGSQVLVSIPPAQGYGEAGNSQAGIEGTDTLVFVIDILATTR</sequence>
<evidence type="ECO:0000256" key="7">
    <source>
        <dbReference type="SAM" id="SignalP"/>
    </source>
</evidence>
<feature type="domain" description="PPIase FKBP-type" evidence="8">
    <location>
        <begin position="237"/>
        <end position="324"/>
    </location>
</feature>
<evidence type="ECO:0000256" key="4">
    <source>
        <dbReference type="ARBA" id="ARBA00023110"/>
    </source>
</evidence>
<comment type="catalytic activity">
    <reaction evidence="1 6">
        <text>[protein]-peptidylproline (omega=180) = [protein]-peptidylproline (omega=0)</text>
        <dbReference type="Rhea" id="RHEA:16237"/>
        <dbReference type="Rhea" id="RHEA-COMP:10747"/>
        <dbReference type="Rhea" id="RHEA-COMP:10748"/>
        <dbReference type="ChEBI" id="CHEBI:83833"/>
        <dbReference type="ChEBI" id="CHEBI:83834"/>
        <dbReference type="EC" id="5.2.1.8"/>
    </reaction>
</comment>
<evidence type="ECO:0000256" key="1">
    <source>
        <dbReference type="ARBA" id="ARBA00000971"/>
    </source>
</evidence>
<keyword evidence="7" id="KW-0732">Signal</keyword>
<dbReference type="InterPro" id="IPR001179">
    <property type="entry name" value="PPIase_FKBP_dom"/>
</dbReference>
<evidence type="ECO:0000313" key="9">
    <source>
        <dbReference type="EMBL" id="PWC07303.1"/>
    </source>
</evidence>
<dbReference type="EMBL" id="QEFB01000005">
    <property type="protein sequence ID" value="PWC07303.1"/>
    <property type="molecule type" value="Genomic_DNA"/>
</dbReference>
<feature type="chain" id="PRO_5015403293" description="peptidylprolyl isomerase" evidence="7">
    <location>
        <begin position="29"/>
        <end position="325"/>
    </location>
</feature>
<dbReference type="EC" id="5.2.1.8" evidence="3 6"/>
<dbReference type="Proteomes" id="UP000244962">
    <property type="component" value="Unassembled WGS sequence"/>
</dbReference>
<dbReference type="PROSITE" id="PS51257">
    <property type="entry name" value="PROKAR_LIPOPROTEIN"/>
    <property type="match status" value="1"/>
</dbReference>
<organism evidence="9 10">
    <name type="scientific">Mycetocola zhujimingii</name>
    <dbReference type="NCBI Taxonomy" id="2079792"/>
    <lineage>
        <taxon>Bacteria</taxon>
        <taxon>Bacillati</taxon>
        <taxon>Actinomycetota</taxon>
        <taxon>Actinomycetes</taxon>
        <taxon>Micrococcales</taxon>
        <taxon>Microbacteriaceae</taxon>
        <taxon>Mycetocola</taxon>
    </lineage>
</organism>
<accession>A0A2U1TEU5</accession>
<dbReference type="RefSeq" id="WP_108962635.1">
    <property type="nucleotide sequence ID" value="NZ_QEFB01000005.1"/>
</dbReference>
<gene>
    <name evidence="9" type="ORF">DF223_06660</name>
</gene>
<feature type="signal peptide" evidence="7">
    <location>
        <begin position="1"/>
        <end position="28"/>
    </location>
</feature>
<evidence type="ECO:0000256" key="6">
    <source>
        <dbReference type="PROSITE-ProRule" id="PRU00277"/>
    </source>
</evidence>
<keyword evidence="5 6" id="KW-0413">Isomerase</keyword>
<feature type="domain" description="PPIase FKBP-type" evidence="8">
    <location>
        <begin position="90"/>
        <end position="182"/>
    </location>
</feature>
<keyword evidence="10" id="KW-1185">Reference proteome</keyword>
<reference evidence="10" key="1">
    <citation type="submission" date="2018-04" db="EMBL/GenBank/DDBJ databases">
        <authorList>
            <person name="Liu S."/>
            <person name="Wang Z."/>
            <person name="Li J."/>
        </authorList>
    </citation>
    <scope>NUCLEOTIDE SEQUENCE [LARGE SCALE GENOMIC DNA]</scope>
    <source>
        <strain evidence="10">622</strain>
    </source>
</reference>
<dbReference type="Gene3D" id="3.10.50.40">
    <property type="match status" value="2"/>
</dbReference>